<comment type="caution">
    <text evidence="1">The sequence shown here is derived from an EMBL/GenBank/DDBJ whole genome shotgun (WGS) entry which is preliminary data.</text>
</comment>
<dbReference type="Proteomes" id="UP000688947">
    <property type="component" value="Unassembled WGS sequence"/>
</dbReference>
<gene>
    <name evidence="1" type="ORF">JG687_00009793</name>
</gene>
<evidence type="ECO:0000313" key="1">
    <source>
        <dbReference type="EMBL" id="KAG6957740.1"/>
    </source>
</evidence>
<sequence length="63" mass="7055">MAGIAGQVQPTLSFCEIKLARRYNNLKPVSVETLRRVVKAVTRAVERSITAEMSERFSLIFDG</sequence>
<name>A0A8T1UAQ6_9STRA</name>
<protein>
    <submittedName>
        <fullName evidence="1">Uncharacterized protein</fullName>
    </submittedName>
</protein>
<organism evidence="1 2">
    <name type="scientific">Phytophthora cactorum</name>
    <dbReference type="NCBI Taxonomy" id="29920"/>
    <lineage>
        <taxon>Eukaryota</taxon>
        <taxon>Sar</taxon>
        <taxon>Stramenopiles</taxon>
        <taxon>Oomycota</taxon>
        <taxon>Peronosporomycetes</taxon>
        <taxon>Peronosporales</taxon>
        <taxon>Peronosporaceae</taxon>
        <taxon>Phytophthora</taxon>
    </lineage>
</organism>
<accession>A0A8T1UAQ6</accession>
<proteinExistence type="predicted"/>
<reference evidence="1" key="1">
    <citation type="submission" date="2021-01" db="EMBL/GenBank/DDBJ databases">
        <title>Phytophthora aleatoria, a newly-described species from Pinus radiata is distinct from Phytophthora cactorum isolates based on comparative genomics.</title>
        <authorList>
            <person name="Mcdougal R."/>
            <person name="Panda P."/>
            <person name="Williams N."/>
            <person name="Studholme D.J."/>
        </authorList>
    </citation>
    <scope>NUCLEOTIDE SEQUENCE</scope>
    <source>
        <strain evidence="1">NZFS 3830</strain>
    </source>
</reference>
<dbReference type="EMBL" id="JAENGZ010000526">
    <property type="protein sequence ID" value="KAG6957740.1"/>
    <property type="molecule type" value="Genomic_DNA"/>
</dbReference>
<dbReference type="AlphaFoldDB" id="A0A8T1UAQ6"/>
<evidence type="ECO:0000313" key="2">
    <source>
        <dbReference type="Proteomes" id="UP000688947"/>
    </source>
</evidence>